<evidence type="ECO:0000256" key="1">
    <source>
        <dbReference type="SAM" id="SignalP"/>
    </source>
</evidence>
<dbReference type="EMBL" id="CP022745">
    <property type="protein sequence ID" value="ASY43735.1"/>
    <property type="molecule type" value="Genomic_DNA"/>
</dbReference>
<feature type="chain" id="PRO_5012512820" description="Mlr4354 like protein" evidence="1">
    <location>
        <begin position="21"/>
        <end position="162"/>
    </location>
</feature>
<evidence type="ECO:0000313" key="3">
    <source>
        <dbReference type="Proteomes" id="UP000217141"/>
    </source>
</evidence>
<evidence type="ECO:0000313" key="2">
    <source>
        <dbReference type="EMBL" id="ASY43735.1"/>
    </source>
</evidence>
<accession>A0A249MRB9</accession>
<feature type="signal peptide" evidence="1">
    <location>
        <begin position="1"/>
        <end position="20"/>
    </location>
</feature>
<dbReference type="KEGG" id="shyd:CJD35_04155"/>
<protein>
    <recommendedName>
        <fullName evidence="4">Mlr4354 like protein</fullName>
    </recommendedName>
</protein>
<dbReference type="Proteomes" id="UP000217141">
    <property type="component" value="Chromosome I"/>
</dbReference>
<organism evidence="2 3">
    <name type="scientific">Sphingobium xenophagum</name>
    <dbReference type="NCBI Taxonomy" id="121428"/>
    <lineage>
        <taxon>Bacteria</taxon>
        <taxon>Pseudomonadati</taxon>
        <taxon>Pseudomonadota</taxon>
        <taxon>Alphaproteobacteria</taxon>
        <taxon>Sphingomonadales</taxon>
        <taxon>Sphingomonadaceae</taxon>
        <taxon>Sphingobium</taxon>
    </lineage>
</organism>
<keyword evidence="1" id="KW-0732">Signal</keyword>
<reference evidence="2 3" key="1">
    <citation type="submission" date="2017-08" db="EMBL/GenBank/DDBJ databases">
        <title>Whole Genome Sequence of Sphingobium hydrophobicum C1: Insights into Adaption to the Electronic-waste Contaminated Sediment.</title>
        <authorList>
            <person name="Song D."/>
            <person name="Chen X."/>
            <person name="Xu M."/>
        </authorList>
    </citation>
    <scope>NUCLEOTIDE SEQUENCE [LARGE SCALE GENOMIC DNA]</scope>
    <source>
        <strain evidence="2 3">C1</strain>
    </source>
</reference>
<evidence type="ECO:0008006" key="4">
    <source>
        <dbReference type="Google" id="ProtNLM"/>
    </source>
</evidence>
<dbReference type="AlphaFoldDB" id="A0A249MRB9"/>
<sequence length="162" mass="17339">MSRIAACLMILLLVASPAFARDSLGMFETWGAFRDPATPRCYAIARPVKRAGRVSPGFAAVGTWPRQKVRGQVHFRLSRNRADKAPVTLTVGERRFTLVAGRSDAWAADARGDATIIAAMRSASSMSIQTRDAQGRAFADAYALRGAATAIDAAALGCARLR</sequence>
<name>A0A249MRB9_SPHXE</name>
<dbReference type="RefSeq" id="WP_017181142.1">
    <property type="nucleotide sequence ID" value="NZ_CP022745.1"/>
</dbReference>
<proteinExistence type="predicted"/>
<gene>
    <name evidence="2" type="ORF">CJD35_04155</name>
</gene>